<keyword evidence="4" id="KW-0378">Hydrolase</keyword>
<dbReference type="AlphaFoldDB" id="A0A9X1WG73"/>
<protein>
    <submittedName>
        <fullName evidence="8">M48 family metallopeptidase</fullName>
    </submittedName>
</protein>
<keyword evidence="6" id="KW-0482">Metalloprotease</keyword>
<feature type="domain" description="Peptidase M48" evidence="7">
    <location>
        <begin position="83"/>
        <end position="267"/>
    </location>
</feature>
<dbReference type="Gene3D" id="3.30.2010.10">
    <property type="entry name" value="Metalloproteases ('zincins'), catalytic domain"/>
    <property type="match status" value="1"/>
</dbReference>
<keyword evidence="3" id="KW-0479">Metal-binding</keyword>
<keyword evidence="9" id="KW-1185">Reference proteome</keyword>
<evidence type="ECO:0000256" key="5">
    <source>
        <dbReference type="ARBA" id="ARBA00022833"/>
    </source>
</evidence>
<evidence type="ECO:0000256" key="2">
    <source>
        <dbReference type="ARBA" id="ARBA00022670"/>
    </source>
</evidence>
<evidence type="ECO:0000256" key="6">
    <source>
        <dbReference type="ARBA" id="ARBA00023049"/>
    </source>
</evidence>
<keyword evidence="5" id="KW-0862">Zinc</keyword>
<evidence type="ECO:0000313" key="8">
    <source>
        <dbReference type="EMBL" id="MCJ2377880.1"/>
    </source>
</evidence>
<evidence type="ECO:0000313" key="9">
    <source>
        <dbReference type="Proteomes" id="UP001139488"/>
    </source>
</evidence>
<organism evidence="8 9">
    <name type="scientific">Vibrio gelatinilyticus</name>
    <dbReference type="NCBI Taxonomy" id="2893468"/>
    <lineage>
        <taxon>Bacteria</taxon>
        <taxon>Pseudomonadati</taxon>
        <taxon>Pseudomonadota</taxon>
        <taxon>Gammaproteobacteria</taxon>
        <taxon>Vibrionales</taxon>
        <taxon>Vibrionaceae</taxon>
        <taxon>Vibrio</taxon>
    </lineage>
</organism>
<proteinExistence type="predicted"/>
<dbReference type="InterPro" id="IPR051156">
    <property type="entry name" value="Mito/Outer_Membr_Metalloprot"/>
</dbReference>
<dbReference type="GO" id="GO:0004222">
    <property type="term" value="F:metalloendopeptidase activity"/>
    <property type="evidence" value="ECO:0007669"/>
    <property type="project" value="InterPro"/>
</dbReference>
<name>A0A9X1WG73_9VIBR</name>
<dbReference type="PANTHER" id="PTHR22726">
    <property type="entry name" value="METALLOENDOPEPTIDASE OMA1"/>
    <property type="match status" value="1"/>
</dbReference>
<reference evidence="8" key="1">
    <citation type="submission" date="2021-11" db="EMBL/GenBank/DDBJ databases">
        <title>Vibrio ZSDE26 sp. nov. and Vibrio ZSDZ34 sp. nov., isolated from coastal seawater in Qingdao.</title>
        <authorList>
            <person name="Zhang P."/>
        </authorList>
    </citation>
    <scope>NUCLEOTIDE SEQUENCE</scope>
    <source>
        <strain evidence="8">ZSDZ34</strain>
    </source>
</reference>
<evidence type="ECO:0000256" key="3">
    <source>
        <dbReference type="ARBA" id="ARBA00022723"/>
    </source>
</evidence>
<accession>A0A9X1WG73</accession>
<evidence type="ECO:0000256" key="4">
    <source>
        <dbReference type="ARBA" id="ARBA00022801"/>
    </source>
</evidence>
<dbReference type="PANTHER" id="PTHR22726:SF1">
    <property type="entry name" value="METALLOENDOPEPTIDASE OMA1, MITOCHONDRIAL"/>
    <property type="match status" value="1"/>
</dbReference>
<evidence type="ECO:0000256" key="1">
    <source>
        <dbReference type="ARBA" id="ARBA00001947"/>
    </source>
</evidence>
<dbReference type="RefSeq" id="WP_244358128.1">
    <property type="nucleotide sequence ID" value="NZ_JAJNNZ010000011.1"/>
</dbReference>
<dbReference type="PROSITE" id="PS51257">
    <property type="entry name" value="PROKAR_LIPOPROTEIN"/>
    <property type="match status" value="1"/>
</dbReference>
<dbReference type="GO" id="GO:0051603">
    <property type="term" value="P:proteolysis involved in protein catabolic process"/>
    <property type="evidence" value="ECO:0007669"/>
    <property type="project" value="TreeGrafter"/>
</dbReference>
<dbReference type="EMBL" id="JAJNNZ010000011">
    <property type="protein sequence ID" value="MCJ2377880.1"/>
    <property type="molecule type" value="Genomic_DNA"/>
</dbReference>
<dbReference type="Proteomes" id="UP001139488">
    <property type="component" value="Unassembled WGS sequence"/>
</dbReference>
<comment type="caution">
    <text evidence="8">The sequence shown here is derived from an EMBL/GenBank/DDBJ whole genome shotgun (WGS) entry which is preliminary data.</text>
</comment>
<evidence type="ECO:0000259" key="7">
    <source>
        <dbReference type="Pfam" id="PF01435"/>
    </source>
</evidence>
<comment type="cofactor">
    <cofactor evidence="1">
        <name>Zn(2+)</name>
        <dbReference type="ChEBI" id="CHEBI:29105"/>
    </cofactor>
</comment>
<dbReference type="GO" id="GO:0016020">
    <property type="term" value="C:membrane"/>
    <property type="evidence" value="ECO:0007669"/>
    <property type="project" value="TreeGrafter"/>
</dbReference>
<dbReference type="InterPro" id="IPR001915">
    <property type="entry name" value="Peptidase_M48"/>
</dbReference>
<sequence>MSKLLWLTVPLLISGCAVDSINNLVGSKYESFEGKYIDQHLLETNAPETNSPETNTSASKEFQNIVNTRAAADKDLIANPYVDKYLKDILTKLLEQWEQPLNKDISIMVSSDRSYSAHATPNTIVITQGVLADAESEDEVAFIIAHELSHILLEHNETNEYFAKQSALVSKTANIAMGAALINDMKTEKNAGGYKISAQNKSSNKSMIQDSYKAGLIINRLSRDVISSSMSRSDEDEADLLGMDLLVKAGYSPRAFSPVLERLDSSHQYTTEQLKEKKAEFQSFVTLASDAGKHLQSDNKWSSLGYLVANEAGTQLLQSFSARHASPMDRKKDMSAYIKREYREERRRTFSSDEFEKVVKSGKGNQIQQNYWYASEAFKALEFGDIKTAEKLARKSVSGPTKNHAYPRLAFYSVRKMQNLDSKALQNLALIQSWDYASIQTFTLAAQSYREQNKPQNSLKLLAKGEQVIGTQVPFLSEYIAAHKALGNDSEVSELLAKCKSLSESNIVAQCHSSAGVPLPQSKSSNGLMDSFNSLTSIVEF</sequence>
<keyword evidence="2" id="KW-0645">Protease</keyword>
<dbReference type="Pfam" id="PF01435">
    <property type="entry name" value="Peptidase_M48"/>
    <property type="match status" value="1"/>
</dbReference>
<dbReference type="GO" id="GO:0046872">
    <property type="term" value="F:metal ion binding"/>
    <property type="evidence" value="ECO:0007669"/>
    <property type="project" value="UniProtKB-KW"/>
</dbReference>
<gene>
    <name evidence="8" type="ORF">LNL84_13665</name>
</gene>
<dbReference type="CDD" id="cd07324">
    <property type="entry name" value="M48C_Oma1-like"/>
    <property type="match status" value="1"/>
</dbReference>